<comment type="subunit">
    <text evidence="1">Homodimer.</text>
</comment>
<comment type="catalytic activity">
    <reaction evidence="1">
        <text>a 3-(acyloxy)acyl derivative of bacterial toxin + H2O = a 3-hydroxyacyl derivative of bacterial toxin + a fatty acid + H(+)</text>
        <dbReference type="Rhea" id="RHEA:12032"/>
        <dbReference type="ChEBI" id="CHEBI:15377"/>
        <dbReference type="ChEBI" id="CHEBI:15378"/>
        <dbReference type="ChEBI" id="CHEBI:28868"/>
        <dbReference type="ChEBI" id="CHEBI:136853"/>
        <dbReference type="ChEBI" id="CHEBI:140675"/>
        <dbReference type="EC" id="3.1.1.77"/>
    </reaction>
</comment>
<name>A0A5C0B0P9_9BURK</name>
<evidence type="ECO:0000256" key="4">
    <source>
        <dbReference type="SAM" id="SignalP"/>
    </source>
</evidence>
<dbReference type="GO" id="GO:0050528">
    <property type="term" value="F:acyloxyacyl hydrolase activity"/>
    <property type="evidence" value="ECO:0007669"/>
    <property type="project" value="UniProtKB-EC"/>
</dbReference>
<gene>
    <name evidence="5" type="ORF">FXN63_21845</name>
</gene>
<keyword evidence="6" id="KW-1185">Reference proteome</keyword>
<dbReference type="Gene3D" id="2.40.160.20">
    <property type="match status" value="1"/>
</dbReference>
<protein>
    <recommendedName>
        <fullName evidence="1">Lipid A deacylase</fullName>
        <ecNumber evidence="1">3.1.1.77</ecNumber>
    </recommendedName>
    <alternativeName>
        <fullName evidence="1">LPS 3-O-deacylase</fullName>
    </alternativeName>
    <alternativeName>
        <fullName evidence="1">Outer membrane enzyme</fullName>
    </alternativeName>
</protein>
<dbReference type="Pfam" id="PF09411">
    <property type="entry name" value="PagL"/>
    <property type="match status" value="1"/>
</dbReference>
<dbReference type="PIRSF" id="PIRSF029681">
    <property type="entry name" value="PagL"/>
    <property type="match status" value="1"/>
</dbReference>
<dbReference type="GO" id="GO:0009279">
    <property type="term" value="C:cell outer membrane"/>
    <property type="evidence" value="ECO:0007669"/>
    <property type="project" value="UniProtKB-SubCell"/>
</dbReference>
<proteinExistence type="inferred from homology"/>
<keyword evidence="4" id="KW-0732">Signal</keyword>
<evidence type="ECO:0000313" key="6">
    <source>
        <dbReference type="Proteomes" id="UP000325161"/>
    </source>
</evidence>
<feature type="active site" description="Charge relay system" evidence="2">
    <location>
        <position position="169"/>
    </location>
</feature>
<keyword evidence="1" id="KW-0998">Cell outer membrane</keyword>
<comment type="similarity">
    <text evidence="1">Belongs to the PagL family.</text>
</comment>
<accession>A0A5C0B0P9</accession>
<evidence type="ECO:0000313" key="5">
    <source>
        <dbReference type="EMBL" id="QEI08188.1"/>
    </source>
</evidence>
<reference evidence="5 6" key="1">
    <citation type="submission" date="2019-08" db="EMBL/GenBank/DDBJ databases">
        <title>Amphibian skin-associated Pigmentiphaga: genome sequence and occurrence across geography and hosts.</title>
        <authorList>
            <person name="Bletz M.C."/>
            <person name="Bunk B."/>
            <person name="Sproeer C."/>
            <person name="Biwer P."/>
            <person name="Reiter S."/>
            <person name="Rabemananjara F.C.E."/>
            <person name="Schulz S."/>
            <person name="Overmann J."/>
            <person name="Vences M."/>
        </authorList>
    </citation>
    <scope>NUCLEOTIDE SEQUENCE [LARGE SCALE GENOMIC DNA]</scope>
    <source>
        <strain evidence="5 6">Mada1488</strain>
    </source>
</reference>
<feature type="active site" description="Charge relay system" evidence="2">
    <location>
        <position position="157"/>
    </location>
</feature>
<dbReference type="Proteomes" id="UP000325161">
    <property type="component" value="Chromosome"/>
</dbReference>
<dbReference type="AlphaFoldDB" id="A0A5C0B0P9"/>
<keyword evidence="1" id="KW-0472">Membrane</keyword>
<comment type="function">
    <text evidence="1">Has lipid A 3-O-deacylase activity. Hydrolyzes the ester bond at the 3 position of lipid A, a bioactive component of lipopolysaccharide (LPS), thereby releasing the primary fatty acyl moiety.</text>
</comment>
<evidence type="ECO:0000256" key="1">
    <source>
        <dbReference type="PIRNR" id="PIRNR029681"/>
    </source>
</evidence>
<feature type="chain" id="PRO_5022766326" description="Lipid A deacylase" evidence="4">
    <location>
        <begin position="23"/>
        <end position="179"/>
    </location>
</feature>
<feature type="active site" description="Charge relay system" evidence="2">
    <location>
        <position position="155"/>
    </location>
</feature>
<dbReference type="SUPFAM" id="SSF56925">
    <property type="entry name" value="OMPA-like"/>
    <property type="match status" value="1"/>
</dbReference>
<dbReference type="OrthoDB" id="5297282at2"/>
<feature type="signal peptide" evidence="4">
    <location>
        <begin position="1"/>
        <end position="22"/>
    </location>
</feature>
<evidence type="ECO:0000256" key="3">
    <source>
        <dbReference type="PIRSR" id="PIRSR029681-2"/>
    </source>
</evidence>
<evidence type="ECO:0000256" key="2">
    <source>
        <dbReference type="PIRSR" id="PIRSR029681-1"/>
    </source>
</evidence>
<dbReference type="InterPro" id="IPR018550">
    <property type="entry name" value="Lipid-A_deacylase-rel"/>
</dbReference>
<dbReference type="InterPro" id="IPR011250">
    <property type="entry name" value="OMP/PagP_B-barrel"/>
</dbReference>
<feature type="site" description="Critical for activity" evidence="3">
    <location>
        <position position="158"/>
    </location>
</feature>
<dbReference type="EMBL" id="CP043046">
    <property type="protein sequence ID" value="QEI08188.1"/>
    <property type="molecule type" value="Genomic_DNA"/>
</dbReference>
<comment type="subcellular location">
    <subcellularLocation>
        <location evidence="1">Cell outer membrane</location>
        <topology evidence="1">Multi-pass membrane protein</topology>
    </subcellularLocation>
</comment>
<organism evidence="5 6">
    <name type="scientific">Pigmentiphaga aceris</name>
    <dbReference type="NCBI Taxonomy" id="1940612"/>
    <lineage>
        <taxon>Bacteria</taxon>
        <taxon>Pseudomonadati</taxon>
        <taxon>Pseudomonadota</taxon>
        <taxon>Betaproteobacteria</taxon>
        <taxon>Burkholderiales</taxon>
        <taxon>Alcaligenaceae</taxon>
        <taxon>Pigmentiphaga</taxon>
    </lineage>
</organism>
<sequence>MKKMLPAVMLAIMSAVAIPALAQTAPASAIDNSAWSLQLGHYDDISRFTLNYETAPVWQTRFSNGTRITLSGEFGGSYWHTSRAGRSSLFQLSAIPLFRYWATDRFYIEAGIGATVFDKHDIGGKEISTNFHFGDHLGAGYRITNDIMIGYRYSHFSNAGIKRPNPGLDMHQIVLNKRF</sequence>
<dbReference type="KEGG" id="pacr:FXN63_21845"/>
<dbReference type="EC" id="3.1.1.77" evidence="1"/>
<keyword evidence="1 5" id="KW-0378">Hydrolase</keyword>